<reference evidence="2 3" key="1">
    <citation type="submission" date="2024-09" db="EMBL/GenBank/DDBJ databases">
        <title>The Natural Products Discovery Center: Release of the First 8490 Sequenced Strains for Exploring Actinobacteria Biosynthetic Diversity.</title>
        <authorList>
            <person name="Kalkreuter E."/>
            <person name="Kautsar S.A."/>
            <person name="Yang D."/>
            <person name="Bader C.D."/>
            <person name="Teijaro C.N."/>
            <person name="Fluegel L."/>
            <person name="Davis C.M."/>
            <person name="Simpson J.R."/>
            <person name="Lauterbach L."/>
            <person name="Steele A.D."/>
            <person name="Gui C."/>
            <person name="Meng S."/>
            <person name="Li G."/>
            <person name="Viehrig K."/>
            <person name="Ye F."/>
            <person name="Su P."/>
            <person name="Kiefer A.F."/>
            <person name="Nichols A."/>
            <person name="Cepeda A.J."/>
            <person name="Yan W."/>
            <person name="Fan B."/>
            <person name="Jiang Y."/>
            <person name="Adhikari A."/>
            <person name="Zheng C.-J."/>
            <person name="Schuster L."/>
            <person name="Cowan T.M."/>
            <person name="Smanski M.J."/>
            <person name="Chevrette M.G."/>
            <person name="De Carvalho L.P.S."/>
            <person name="Shen B."/>
        </authorList>
    </citation>
    <scope>NUCLEOTIDE SEQUENCE [LARGE SCALE GENOMIC DNA]</scope>
    <source>
        <strain evidence="2 3">NPDC058428</strain>
    </source>
</reference>
<evidence type="ECO:0000313" key="3">
    <source>
        <dbReference type="Proteomes" id="UP001598352"/>
    </source>
</evidence>
<dbReference type="EMBL" id="JBHXKZ010000035">
    <property type="protein sequence ID" value="MFD4826959.1"/>
    <property type="molecule type" value="Genomic_DNA"/>
</dbReference>
<comment type="caution">
    <text evidence="2">The sequence shown here is derived from an EMBL/GenBank/DDBJ whole genome shotgun (WGS) entry which is preliminary data.</text>
</comment>
<protein>
    <submittedName>
        <fullName evidence="2">Uncharacterized protein</fullName>
    </submittedName>
</protein>
<gene>
    <name evidence="2" type="ORF">ACFWOQ_30775</name>
</gene>
<organism evidence="2 3">
    <name type="scientific">Streptomyces rubiginosohelvolus</name>
    <dbReference type="NCBI Taxonomy" id="67362"/>
    <lineage>
        <taxon>Bacteria</taxon>
        <taxon>Bacillati</taxon>
        <taxon>Actinomycetota</taxon>
        <taxon>Actinomycetes</taxon>
        <taxon>Kitasatosporales</taxon>
        <taxon>Streptomycetaceae</taxon>
        <taxon>Streptomyces</taxon>
    </lineage>
</organism>
<keyword evidence="1" id="KW-0472">Membrane</keyword>
<evidence type="ECO:0000256" key="1">
    <source>
        <dbReference type="SAM" id="Phobius"/>
    </source>
</evidence>
<sequence>MPTGLKWFADHQPFTPFIETLRGLLMGTPTGNSAILSICWCTLIALGSYLWAKKLYNREPTR</sequence>
<evidence type="ECO:0000313" key="2">
    <source>
        <dbReference type="EMBL" id="MFD4826959.1"/>
    </source>
</evidence>
<keyword evidence="3" id="KW-1185">Reference proteome</keyword>
<dbReference type="Proteomes" id="UP001598352">
    <property type="component" value="Unassembled WGS sequence"/>
</dbReference>
<dbReference type="RefSeq" id="WP_382777140.1">
    <property type="nucleotide sequence ID" value="NZ_JBHXKZ010000035.1"/>
</dbReference>
<keyword evidence="1" id="KW-1133">Transmembrane helix</keyword>
<accession>A0ABW6FBH7</accession>
<proteinExistence type="predicted"/>
<name>A0ABW6FBH7_9ACTN</name>
<feature type="transmembrane region" description="Helical" evidence="1">
    <location>
        <begin position="34"/>
        <end position="52"/>
    </location>
</feature>
<keyword evidence="1" id="KW-0812">Transmembrane</keyword>